<feature type="compositionally biased region" description="Acidic residues" evidence="1">
    <location>
        <begin position="31"/>
        <end position="41"/>
    </location>
</feature>
<comment type="caution">
    <text evidence="2">The sequence shown here is derived from an EMBL/GenBank/DDBJ whole genome shotgun (WGS) entry which is preliminary data.</text>
</comment>
<feature type="region of interest" description="Disordered" evidence="1">
    <location>
        <begin position="21"/>
        <end position="57"/>
    </location>
</feature>
<accession>A0AAV3Q4W5</accession>
<protein>
    <submittedName>
        <fullName evidence="2">Uncharacterized protein</fullName>
    </submittedName>
</protein>
<evidence type="ECO:0000256" key="1">
    <source>
        <dbReference type="SAM" id="MobiDB-lite"/>
    </source>
</evidence>
<feature type="compositionally biased region" description="Gly residues" evidence="1">
    <location>
        <begin position="42"/>
        <end position="57"/>
    </location>
</feature>
<dbReference type="Proteomes" id="UP001454036">
    <property type="component" value="Unassembled WGS sequence"/>
</dbReference>
<evidence type="ECO:0000313" key="2">
    <source>
        <dbReference type="EMBL" id="GAA0158411.1"/>
    </source>
</evidence>
<reference evidence="2 3" key="1">
    <citation type="submission" date="2024-01" db="EMBL/GenBank/DDBJ databases">
        <title>The complete chloroplast genome sequence of Lithospermum erythrorhizon: insights into the phylogenetic relationship among Boraginaceae species and the maternal lineages of purple gromwells.</title>
        <authorList>
            <person name="Okada T."/>
            <person name="Watanabe K."/>
        </authorList>
    </citation>
    <scope>NUCLEOTIDE SEQUENCE [LARGE SCALE GENOMIC DNA]</scope>
</reference>
<organism evidence="2 3">
    <name type="scientific">Lithospermum erythrorhizon</name>
    <name type="common">Purple gromwell</name>
    <name type="synonym">Lithospermum officinale var. erythrorhizon</name>
    <dbReference type="NCBI Taxonomy" id="34254"/>
    <lineage>
        <taxon>Eukaryota</taxon>
        <taxon>Viridiplantae</taxon>
        <taxon>Streptophyta</taxon>
        <taxon>Embryophyta</taxon>
        <taxon>Tracheophyta</taxon>
        <taxon>Spermatophyta</taxon>
        <taxon>Magnoliopsida</taxon>
        <taxon>eudicotyledons</taxon>
        <taxon>Gunneridae</taxon>
        <taxon>Pentapetalae</taxon>
        <taxon>asterids</taxon>
        <taxon>lamiids</taxon>
        <taxon>Boraginales</taxon>
        <taxon>Boraginaceae</taxon>
        <taxon>Boraginoideae</taxon>
        <taxon>Lithospermeae</taxon>
        <taxon>Lithospermum</taxon>
    </lineage>
</organism>
<keyword evidence="3" id="KW-1185">Reference proteome</keyword>
<proteinExistence type="predicted"/>
<gene>
    <name evidence="2" type="ORF">LIER_15445</name>
</gene>
<dbReference type="AlphaFoldDB" id="A0AAV3Q4W5"/>
<evidence type="ECO:0000313" key="3">
    <source>
        <dbReference type="Proteomes" id="UP001454036"/>
    </source>
</evidence>
<sequence>MYTFEPDSIVALPDRVGVDEGEKVVGSEADVGVECEDEEEGGGVGGDGGGDGVEDLSGGGGRKGYFFKEVCSFHPHIEHA</sequence>
<name>A0AAV3Q4W5_LITER</name>
<dbReference type="EMBL" id="BAABME010003342">
    <property type="protein sequence ID" value="GAA0158411.1"/>
    <property type="molecule type" value="Genomic_DNA"/>
</dbReference>